<feature type="compositionally biased region" description="Polar residues" evidence="2">
    <location>
        <begin position="221"/>
        <end position="235"/>
    </location>
</feature>
<feature type="region of interest" description="Disordered" evidence="2">
    <location>
        <begin position="150"/>
        <end position="235"/>
    </location>
</feature>
<accession>G5A0C2</accession>
<dbReference type="RefSeq" id="XP_009533256.1">
    <property type="nucleotide sequence ID" value="XM_009534961.1"/>
</dbReference>
<proteinExistence type="predicted"/>
<dbReference type="CDD" id="cd14686">
    <property type="entry name" value="bZIP"/>
    <property type="match status" value="1"/>
</dbReference>
<feature type="compositionally biased region" description="Basic and acidic residues" evidence="2">
    <location>
        <begin position="157"/>
        <end position="169"/>
    </location>
</feature>
<dbReference type="InParanoid" id="G5A0C2"/>
<evidence type="ECO:0000313" key="3">
    <source>
        <dbReference type="EMBL" id="EGZ10511.1"/>
    </source>
</evidence>
<dbReference type="KEGG" id="psoj:PHYSODRAFT_441856"/>
<feature type="coiled-coil region" evidence="1">
    <location>
        <begin position="293"/>
        <end position="369"/>
    </location>
</feature>
<dbReference type="Proteomes" id="UP000002640">
    <property type="component" value="Unassembled WGS sequence"/>
</dbReference>
<feature type="compositionally biased region" description="Acidic residues" evidence="2">
    <location>
        <begin position="170"/>
        <end position="191"/>
    </location>
</feature>
<keyword evidence="4" id="KW-1185">Reference proteome</keyword>
<dbReference type="AlphaFoldDB" id="G5A0C2"/>
<protein>
    <submittedName>
        <fullName evidence="3">Uncharacterized protein</fullName>
    </submittedName>
</protein>
<feature type="compositionally biased region" description="Low complexity" evidence="2">
    <location>
        <begin position="407"/>
        <end position="418"/>
    </location>
</feature>
<evidence type="ECO:0000313" key="4">
    <source>
        <dbReference type="Proteomes" id="UP000002640"/>
    </source>
</evidence>
<feature type="region of interest" description="Disordered" evidence="2">
    <location>
        <begin position="403"/>
        <end position="427"/>
    </location>
</feature>
<sequence>MERLQQELAALPGLEQLSDSQLRALPWRVKEQALLALFREQASSAAVAQELQRRSRDRRLERRADKLLDDGDAAVARRKEESFRADFMQAAAAELARLGAPALISWQKLLFDNECCYQAFRLLLTRIKSSKRSGCSGVTTNSSSLLAARYAAGGSRQGERGRRDSHDNNNDEEENDKDEGDDSSIADESYDGSEGRTRFPPLKPSYSSLRRVSTTRKRENSAASRSTSGGNLDWNFDTTVDTPPEEDSTDALSVCESTEKLVQSTRRTTRHTVGAGISIERTAPTKQPSHFASKFKKNQVQALREENAVLTSENAKLREEIKQLEALNAVLQSGNSNNSLLEEDHPDSIQFAQRRMRLFQAQNLQLQRQISLLQDAVQAQANAETNLLSALNHWRGVIEAGREEAKAAGADQNAADTPAKSEQTGAQQPIKWMLAVPDKLMDELQRVEGQIRGAANAANACYETKLRVSKLSASFLRDGDTTIKLSEIYSREPSSLAHLRVDRVKQLEEALANVAAELDQLSAQVLERFAPKASTTDAVRSNAYELSKRVRKLLLEVGAFGAVVCTPATRVSGSESSAATKDGEWITAVDIMKALSSTTGVAKGPGGAKEREKQAKVMLKQLHARYSAIDNSAAVCKREAEYWRTAWQTQDDLLQRLAKRVRHLGQKKVEWCQHYLLAPMTNLAEVFASFQQCYDENSTRQNPYLPLLVETLSMEHPMLQEALHQWQEYTRSVQVKMDELVADYEANRLVLASS</sequence>
<evidence type="ECO:0000256" key="2">
    <source>
        <dbReference type="SAM" id="MobiDB-lite"/>
    </source>
</evidence>
<dbReference type="EMBL" id="JH159158">
    <property type="protein sequence ID" value="EGZ10511.1"/>
    <property type="molecule type" value="Genomic_DNA"/>
</dbReference>
<evidence type="ECO:0000256" key="1">
    <source>
        <dbReference type="SAM" id="Coils"/>
    </source>
</evidence>
<gene>
    <name evidence="3" type="ORF">PHYSODRAFT_441856</name>
</gene>
<feature type="non-terminal residue" evidence="3">
    <location>
        <position position="754"/>
    </location>
</feature>
<name>G5A0C2_PHYSP</name>
<organism evidence="3 4">
    <name type="scientific">Phytophthora sojae (strain P6497)</name>
    <name type="common">Soybean stem and root rot agent</name>
    <name type="synonym">Phytophthora megasperma f. sp. glycines</name>
    <dbReference type="NCBI Taxonomy" id="1094619"/>
    <lineage>
        <taxon>Eukaryota</taxon>
        <taxon>Sar</taxon>
        <taxon>Stramenopiles</taxon>
        <taxon>Oomycota</taxon>
        <taxon>Peronosporomycetes</taxon>
        <taxon>Peronosporales</taxon>
        <taxon>Peronosporaceae</taxon>
        <taxon>Phytophthora</taxon>
    </lineage>
</organism>
<dbReference type="GeneID" id="20652684"/>
<reference evidence="3 4" key="1">
    <citation type="journal article" date="2006" name="Science">
        <title>Phytophthora genome sequences uncover evolutionary origins and mechanisms of pathogenesis.</title>
        <authorList>
            <person name="Tyler B.M."/>
            <person name="Tripathy S."/>
            <person name="Zhang X."/>
            <person name="Dehal P."/>
            <person name="Jiang R.H."/>
            <person name="Aerts A."/>
            <person name="Arredondo F.D."/>
            <person name="Baxter L."/>
            <person name="Bensasson D."/>
            <person name="Beynon J.L."/>
            <person name="Chapman J."/>
            <person name="Damasceno C.M."/>
            <person name="Dorrance A.E."/>
            <person name="Dou D."/>
            <person name="Dickerman A.W."/>
            <person name="Dubchak I.L."/>
            <person name="Garbelotto M."/>
            <person name="Gijzen M."/>
            <person name="Gordon S.G."/>
            <person name="Govers F."/>
            <person name="Grunwald N.J."/>
            <person name="Huang W."/>
            <person name="Ivors K.L."/>
            <person name="Jones R.W."/>
            <person name="Kamoun S."/>
            <person name="Krampis K."/>
            <person name="Lamour K.H."/>
            <person name="Lee M.K."/>
            <person name="McDonald W.H."/>
            <person name="Medina M."/>
            <person name="Meijer H.J."/>
            <person name="Nordberg E.K."/>
            <person name="Maclean D.J."/>
            <person name="Ospina-Giraldo M.D."/>
            <person name="Morris P.F."/>
            <person name="Phuntumart V."/>
            <person name="Putnam N.H."/>
            <person name="Rash S."/>
            <person name="Rose J.K."/>
            <person name="Sakihama Y."/>
            <person name="Salamov A.A."/>
            <person name="Savidor A."/>
            <person name="Scheuring C.F."/>
            <person name="Smith B.M."/>
            <person name="Sobral B.W."/>
            <person name="Terry A."/>
            <person name="Torto-Alalibo T.A."/>
            <person name="Win J."/>
            <person name="Xu Z."/>
            <person name="Zhang H."/>
            <person name="Grigoriev I.V."/>
            <person name="Rokhsar D.S."/>
            <person name="Boore J.L."/>
        </authorList>
    </citation>
    <scope>NUCLEOTIDE SEQUENCE [LARGE SCALE GENOMIC DNA]</scope>
    <source>
        <strain evidence="3 4">P6497</strain>
    </source>
</reference>
<dbReference type="OMA" id="VEWCQHY"/>
<keyword evidence="1" id="KW-0175">Coiled coil</keyword>